<evidence type="ECO:0000259" key="2">
    <source>
        <dbReference type="Pfam" id="PF01050"/>
    </source>
</evidence>
<dbReference type="Pfam" id="PF00483">
    <property type="entry name" value="NTP_transferase"/>
    <property type="match status" value="1"/>
</dbReference>
<evidence type="ECO:0000259" key="1">
    <source>
        <dbReference type="Pfam" id="PF00483"/>
    </source>
</evidence>
<dbReference type="InterPro" id="IPR029044">
    <property type="entry name" value="Nucleotide-diphossugar_trans"/>
</dbReference>
<dbReference type="OrthoDB" id="5594057at2759"/>
<dbReference type="PANTHER" id="PTHR46390">
    <property type="entry name" value="MANNOSE-1-PHOSPHATE GUANYLYLTRANSFERASE"/>
    <property type="match status" value="1"/>
</dbReference>
<name>A0A5E4NT57_9HEMI</name>
<gene>
    <name evidence="3" type="ORF">CINCED_3A015964</name>
</gene>
<dbReference type="PANTHER" id="PTHR46390:SF1">
    <property type="entry name" value="MANNOSE-1-PHOSPHATE GUANYLYLTRANSFERASE"/>
    <property type="match status" value="1"/>
</dbReference>
<organism evidence="3 4">
    <name type="scientific">Cinara cedri</name>
    <dbReference type="NCBI Taxonomy" id="506608"/>
    <lineage>
        <taxon>Eukaryota</taxon>
        <taxon>Metazoa</taxon>
        <taxon>Ecdysozoa</taxon>
        <taxon>Arthropoda</taxon>
        <taxon>Hexapoda</taxon>
        <taxon>Insecta</taxon>
        <taxon>Pterygota</taxon>
        <taxon>Neoptera</taxon>
        <taxon>Paraneoptera</taxon>
        <taxon>Hemiptera</taxon>
        <taxon>Sternorrhyncha</taxon>
        <taxon>Aphidomorpha</taxon>
        <taxon>Aphidoidea</taxon>
        <taxon>Aphididae</taxon>
        <taxon>Lachninae</taxon>
        <taxon>Cinara</taxon>
    </lineage>
</organism>
<dbReference type="InterPro" id="IPR051161">
    <property type="entry name" value="Mannose-6P_isomerase_type2"/>
</dbReference>
<evidence type="ECO:0000313" key="3">
    <source>
        <dbReference type="EMBL" id="VVC46385.1"/>
    </source>
</evidence>
<dbReference type="GO" id="GO:0009298">
    <property type="term" value="P:GDP-mannose biosynthetic process"/>
    <property type="evidence" value="ECO:0007669"/>
    <property type="project" value="TreeGrafter"/>
</dbReference>
<dbReference type="CDD" id="cd02213">
    <property type="entry name" value="cupin_PMI_typeII_C"/>
    <property type="match status" value="1"/>
</dbReference>
<dbReference type="SUPFAM" id="SSF51182">
    <property type="entry name" value="RmlC-like cupins"/>
    <property type="match status" value="1"/>
</dbReference>
<feature type="domain" description="Mannose-6-phosphate isomerase type II C-terminal" evidence="2">
    <location>
        <begin position="224"/>
        <end position="335"/>
    </location>
</feature>
<dbReference type="Pfam" id="PF01050">
    <property type="entry name" value="MannoseP_isomer"/>
    <property type="match status" value="1"/>
</dbReference>
<dbReference type="Proteomes" id="UP000325440">
    <property type="component" value="Unassembled WGS sequence"/>
</dbReference>
<keyword evidence="4" id="KW-1185">Reference proteome</keyword>
<dbReference type="InterPro" id="IPR014710">
    <property type="entry name" value="RmlC-like_jellyroll"/>
</dbReference>
<protein>
    <submittedName>
        <fullName evidence="3">Nucleotide-diphospho-sugar transferases,RmlC-like cupin domain,RmlC-like jelly roll fold,Mannose-6</fullName>
    </submittedName>
</protein>
<proteinExistence type="predicted"/>
<sequence length="341" mass="39737">MLILPSDHLIGNLDNFYTSIDKASQIACETNAIVTFGVKPCKFNSEYGYIDALYDSDKKYHIVQRFLEKPAYELSNDHYWNSGIFVFKAKRYIDEVKKFAPNLYKLCYNSVKHFTPQEKFLYLKQQDFEGIESISIDHLVMEKVKNIAMIEANFDWMDIGTWNAVLELNERKNCFFSRSTLHENKQCFLGKTSNMKQLSGVIEFQKKSILNQSLMSFINKVKNMAVIKKEIRPWGFFYVILTGENFLVKRLFINPLSCTSKQFHNHRDEYHIVLSGVGHITLDEKIHTVVQNHLIEIPRNVAHRIENKNTDSPLEIIEFQVGDHLSDSDIVRLDDIYGRTA</sequence>
<dbReference type="InterPro" id="IPR011051">
    <property type="entry name" value="RmlC_Cupin_sf"/>
</dbReference>
<dbReference type="Gene3D" id="2.60.120.10">
    <property type="entry name" value="Jelly Rolls"/>
    <property type="match status" value="1"/>
</dbReference>
<dbReference type="GO" id="GO:0004475">
    <property type="term" value="F:mannose-1-phosphate guanylyltransferase (GTP) activity"/>
    <property type="evidence" value="ECO:0007669"/>
    <property type="project" value="TreeGrafter"/>
</dbReference>
<dbReference type="AlphaFoldDB" id="A0A5E4NT57"/>
<evidence type="ECO:0000313" key="4">
    <source>
        <dbReference type="Proteomes" id="UP000325440"/>
    </source>
</evidence>
<reference evidence="3 4" key="1">
    <citation type="submission" date="2019-08" db="EMBL/GenBank/DDBJ databases">
        <authorList>
            <person name="Alioto T."/>
            <person name="Alioto T."/>
            <person name="Gomez Garrido J."/>
        </authorList>
    </citation>
    <scope>NUCLEOTIDE SEQUENCE [LARGE SCALE GENOMIC DNA]</scope>
</reference>
<feature type="domain" description="Nucleotidyl transferase" evidence="1">
    <location>
        <begin position="1"/>
        <end position="170"/>
    </location>
</feature>
<dbReference type="InterPro" id="IPR005835">
    <property type="entry name" value="NTP_transferase_dom"/>
</dbReference>
<dbReference type="InterPro" id="IPR001538">
    <property type="entry name" value="Man6P_isomerase-2_C"/>
</dbReference>
<keyword evidence="3" id="KW-0808">Transferase</keyword>
<dbReference type="Gene3D" id="3.90.550.10">
    <property type="entry name" value="Spore Coat Polysaccharide Biosynthesis Protein SpsA, Chain A"/>
    <property type="match status" value="1"/>
</dbReference>
<accession>A0A5E4NT57</accession>
<dbReference type="EMBL" id="CABPRJ010002487">
    <property type="protein sequence ID" value="VVC46385.1"/>
    <property type="molecule type" value="Genomic_DNA"/>
</dbReference>
<dbReference type="GO" id="GO:0005976">
    <property type="term" value="P:polysaccharide metabolic process"/>
    <property type="evidence" value="ECO:0007669"/>
    <property type="project" value="InterPro"/>
</dbReference>